<feature type="domain" description="Response regulatory" evidence="2">
    <location>
        <begin position="14"/>
        <end position="134"/>
    </location>
</feature>
<dbReference type="SMART" id="SM00448">
    <property type="entry name" value="REC"/>
    <property type="match status" value="1"/>
</dbReference>
<comment type="caution">
    <text evidence="3">The sequence shown here is derived from an EMBL/GenBank/DDBJ whole genome shotgun (WGS) entry which is preliminary data.</text>
</comment>
<organism evidence="3 4">
    <name type="scientific">Fibrisoma montanum</name>
    <dbReference type="NCBI Taxonomy" id="2305895"/>
    <lineage>
        <taxon>Bacteria</taxon>
        <taxon>Pseudomonadati</taxon>
        <taxon>Bacteroidota</taxon>
        <taxon>Cytophagia</taxon>
        <taxon>Cytophagales</taxon>
        <taxon>Spirosomataceae</taxon>
        <taxon>Fibrisoma</taxon>
    </lineage>
</organism>
<evidence type="ECO:0000259" key="2">
    <source>
        <dbReference type="PROSITE" id="PS50110"/>
    </source>
</evidence>
<gene>
    <name evidence="3" type="ORF">DYU11_31300</name>
</gene>
<evidence type="ECO:0000313" key="3">
    <source>
        <dbReference type="EMBL" id="RIV17730.1"/>
    </source>
</evidence>
<dbReference type="PANTHER" id="PTHR44520">
    <property type="entry name" value="RESPONSE REGULATOR RCP1-RELATED"/>
    <property type="match status" value="1"/>
</dbReference>
<dbReference type="Proteomes" id="UP000283523">
    <property type="component" value="Unassembled WGS sequence"/>
</dbReference>
<sequence>MLSTSTRSQTTDRLVYLVDDDEDDALLVQTAIHEAIPYCKVRIFQNGLVMLEIMAEPGAKPNLIFLDMNMPIAHGLEVLTNLKMNRQWADIPVIILTGSDDPEQIKLAYQLGAQTVINKPNKYTELVDIVMIIRQYWFSVARLPQADA</sequence>
<dbReference type="GO" id="GO:0000160">
    <property type="term" value="P:phosphorelay signal transduction system"/>
    <property type="evidence" value="ECO:0007669"/>
    <property type="project" value="InterPro"/>
</dbReference>
<dbReference type="AlphaFoldDB" id="A0A418LWU3"/>
<dbReference type="EMBL" id="QXED01000016">
    <property type="protein sequence ID" value="RIV17730.1"/>
    <property type="molecule type" value="Genomic_DNA"/>
</dbReference>
<dbReference type="InterPro" id="IPR011006">
    <property type="entry name" value="CheY-like_superfamily"/>
</dbReference>
<keyword evidence="4" id="KW-1185">Reference proteome</keyword>
<dbReference type="SUPFAM" id="SSF52172">
    <property type="entry name" value="CheY-like"/>
    <property type="match status" value="1"/>
</dbReference>
<name>A0A418LWU3_9BACT</name>
<keyword evidence="1" id="KW-0597">Phosphoprotein</keyword>
<dbReference type="RefSeq" id="WP_119671696.1">
    <property type="nucleotide sequence ID" value="NZ_QXED01000016.1"/>
</dbReference>
<feature type="modified residue" description="4-aspartylphosphate" evidence="1">
    <location>
        <position position="67"/>
    </location>
</feature>
<evidence type="ECO:0000313" key="4">
    <source>
        <dbReference type="Proteomes" id="UP000283523"/>
    </source>
</evidence>
<reference evidence="3 4" key="1">
    <citation type="submission" date="2018-08" db="EMBL/GenBank/DDBJ databases">
        <title>Fibrisoma montanum sp. nov., isolated from Danxia mountain soil.</title>
        <authorList>
            <person name="Huang Y."/>
        </authorList>
    </citation>
    <scope>NUCLEOTIDE SEQUENCE [LARGE SCALE GENOMIC DNA]</scope>
    <source>
        <strain evidence="3 4">HYT19</strain>
    </source>
</reference>
<dbReference type="Pfam" id="PF00072">
    <property type="entry name" value="Response_reg"/>
    <property type="match status" value="1"/>
</dbReference>
<dbReference type="InterPro" id="IPR001789">
    <property type="entry name" value="Sig_transdc_resp-reg_receiver"/>
</dbReference>
<evidence type="ECO:0000256" key="1">
    <source>
        <dbReference type="PROSITE-ProRule" id="PRU00169"/>
    </source>
</evidence>
<dbReference type="Gene3D" id="3.40.50.2300">
    <property type="match status" value="1"/>
</dbReference>
<protein>
    <submittedName>
        <fullName evidence="3">Response regulator</fullName>
    </submittedName>
</protein>
<dbReference type="InterPro" id="IPR052893">
    <property type="entry name" value="TCS_response_regulator"/>
</dbReference>
<accession>A0A418LWU3</accession>
<dbReference type="OrthoDB" id="7631574at2"/>
<dbReference type="PROSITE" id="PS50110">
    <property type="entry name" value="RESPONSE_REGULATORY"/>
    <property type="match status" value="1"/>
</dbReference>
<proteinExistence type="predicted"/>